<dbReference type="EMBL" id="QXFX01003616">
    <property type="protein sequence ID" value="KAE9067956.1"/>
    <property type="molecule type" value="Genomic_DNA"/>
</dbReference>
<gene>
    <name evidence="1" type="ORF">PF010_g27260</name>
</gene>
<dbReference type="AlphaFoldDB" id="A0A6G0JVA3"/>
<reference evidence="1 2" key="1">
    <citation type="submission" date="2018-09" db="EMBL/GenBank/DDBJ databases">
        <title>Genomic investigation of the strawberry pathogen Phytophthora fragariae indicates pathogenicity is determined by transcriptional variation in three key races.</title>
        <authorList>
            <person name="Adams T.M."/>
            <person name="Armitage A.D."/>
            <person name="Sobczyk M.K."/>
            <person name="Bates H.J."/>
            <person name="Dunwell J.M."/>
            <person name="Nellist C.F."/>
            <person name="Harrison R.J."/>
        </authorList>
    </citation>
    <scope>NUCLEOTIDE SEQUENCE [LARGE SCALE GENOMIC DNA]</scope>
    <source>
        <strain evidence="1 2">ONT-3</strain>
    </source>
</reference>
<evidence type="ECO:0000313" key="2">
    <source>
        <dbReference type="Proteomes" id="UP000488956"/>
    </source>
</evidence>
<protein>
    <submittedName>
        <fullName evidence="1">Uncharacterized protein</fullName>
    </submittedName>
</protein>
<evidence type="ECO:0000313" key="1">
    <source>
        <dbReference type="EMBL" id="KAE9067956.1"/>
    </source>
</evidence>
<organism evidence="1 2">
    <name type="scientific">Phytophthora fragariae</name>
    <dbReference type="NCBI Taxonomy" id="53985"/>
    <lineage>
        <taxon>Eukaryota</taxon>
        <taxon>Sar</taxon>
        <taxon>Stramenopiles</taxon>
        <taxon>Oomycota</taxon>
        <taxon>Peronosporomycetes</taxon>
        <taxon>Peronosporales</taxon>
        <taxon>Peronosporaceae</taxon>
        <taxon>Phytophthora</taxon>
    </lineage>
</organism>
<dbReference type="Proteomes" id="UP000488956">
    <property type="component" value="Unassembled WGS sequence"/>
</dbReference>
<sequence length="181" mass="21235">MIERCWKAYSARKHEHMRRANTLAELIERQRCSDIENRAARPIQRMFKRMIDKRDGKRMLHRYKILLREDLKRREQRVIVHKFLEEKSQQRTKKQGAKAATLALSLKSSINSSQVLSLDSYSTEASAFSLDGGSNQTIDGGWQEEVQWSTSPHNDGPVQYWSEEYQRAYLYDPVTGISTWL</sequence>
<accession>A0A6G0JVA3</accession>
<name>A0A6G0JVA3_9STRA</name>
<proteinExistence type="predicted"/>
<comment type="caution">
    <text evidence="1">The sequence shown here is derived from an EMBL/GenBank/DDBJ whole genome shotgun (WGS) entry which is preliminary data.</text>
</comment>